<dbReference type="CDD" id="cd13733">
    <property type="entry name" value="SPRY_PRY_C-I_1"/>
    <property type="match status" value="1"/>
</dbReference>
<feature type="domain" description="B30.2/SPRY" evidence="1">
    <location>
        <begin position="32"/>
        <end position="212"/>
    </location>
</feature>
<dbReference type="SUPFAM" id="SSF49899">
    <property type="entry name" value="Concanavalin A-like lectins/glucanases"/>
    <property type="match status" value="2"/>
</dbReference>
<evidence type="ECO:0000259" key="1">
    <source>
        <dbReference type="PROSITE" id="PS50188"/>
    </source>
</evidence>
<dbReference type="InterPro" id="IPR003877">
    <property type="entry name" value="SPRY_dom"/>
</dbReference>
<dbReference type="Pfam" id="PF00622">
    <property type="entry name" value="SPRY"/>
    <property type="match status" value="1"/>
</dbReference>
<evidence type="ECO:0000313" key="3">
    <source>
        <dbReference type="Proteomes" id="UP000261360"/>
    </source>
</evidence>
<organism evidence="2 3">
    <name type="scientific">Seriola lalandi dorsalis</name>
    <dbReference type="NCBI Taxonomy" id="1841481"/>
    <lineage>
        <taxon>Eukaryota</taxon>
        <taxon>Metazoa</taxon>
        <taxon>Chordata</taxon>
        <taxon>Craniata</taxon>
        <taxon>Vertebrata</taxon>
        <taxon>Euteleostomi</taxon>
        <taxon>Actinopterygii</taxon>
        <taxon>Neopterygii</taxon>
        <taxon>Teleostei</taxon>
        <taxon>Neoteleostei</taxon>
        <taxon>Acanthomorphata</taxon>
        <taxon>Carangaria</taxon>
        <taxon>Carangiformes</taxon>
        <taxon>Carangidae</taxon>
        <taxon>Seriola</taxon>
    </lineage>
</organism>
<dbReference type="AlphaFoldDB" id="A0A3B4Y1X0"/>
<dbReference type="InterPro" id="IPR013320">
    <property type="entry name" value="ConA-like_dom_sf"/>
</dbReference>
<dbReference type="GeneTree" id="ENSGT01040000240400"/>
<dbReference type="PANTHER" id="PTHR24103">
    <property type="entry name" value="E3 UBIQUITIN-PROTEIN LIGASE TRIM"/>
    <property type="match status" value="1"/>
</dbReference>
<protein>
    <recommendedName>
        <fullName evidence="1">B30.2/SPRY domain-containing protein</fullName>
    </recommendedName>
</protein>
<dbReference type="Pfam" id="PF13765">
    <property type="entry name" value="PRY"/>
    <property type="match status" value="1"/>
</dbReference>
<dbReference type="InterPro" id="IPR043136">
    <property type="entry name" value="B30.2/SPRY_sf"/>
</dbReference>
<sequence length="212" mass="23747">MVPSEGYTYLLYTFTGCSFTEKLYPFFSPCTNDKGRNSKAELQSVQQFAVEVTLDTDTAHPNLILSDDGKQVHHGDVRKNLPDSPKRFNSCVNVLGKESFSSGRFYFEVQVKGKTAWTVGVAKESIDRKGDITLSPEDGFWTVWLRNGDEYKAIASPSVDLSLKMPPQKVGVFVDYEEGLVSFYDPEAADLLYSFTDYINALNLTIFFPDGV</sequence>
<dbReference type="PROSITE" id="PS50188">
    <property type="entry name" value="B302_SPRY"/>
    <property type="match status" value="1"/>
</dbReference>
<keyword evidence="3" id="KW-1185">Reference proteome</keyword>
<proteinExistence type="predicted"/>
<dbReference type="SMART" id="SM00449">
    <property type="entry name" value="SPRY"/>
    <property type="match status" value="1"/>
</dbReference>
<dbReference type="InterPro" id="IPR003879">
    <property type="entry name" value="Butyrophylin_SPRY"/>
</dbReference>
<dbReference type="InterPro" id="IPR006574">
    <property type="entry name" value="PRY"/>
</dbReference>
<dbReference type="InterPro" id="IPR050143">
    <property type="entry name" value="TRIM/RBCC"/>
</dbReference>
<accession>A0A3B4Y1X0</accession>
<dbReference type="InterPro" id="IPR001870">
    <property type="entry name" value="B30.2/SPRY"/>
</dbReference>
<reference evidence="2" key="1">
    <citation type="submission" date="2025-08" db="UniProtKB">
        <authorList>
            <consortium name="Ensembl"/>
        </authorList>
    </citation>
    <scope>IDENTIFICATION</scope>
</reference>
<reference evidence="2" key="2">
    <citation type="submission" date="2025-09" db="UniProtKB">
        <authorList>
            <consortium name="Ensembl"/>
        </authorList>
    </citation>
    <scope>IDENTIFICATION</scope>
</reference>
<dbReference type="SMART" id="SM00589">
    <property type="entry name" value="PRY"/>
    <property type="match status" value="1"/>
</dbReference>
<dbReference type="FunFam" id="2.60.120.920:FF:000004">
    <property type="entry name" value="Butyrophilin subfamily 1 member A1"/>
    <property type="match status" value="1"/>
</dbReference>
<evidence type="ECO:0000313" key="2">
    <source>
        <dbReference type="Ensembl" id="ENSSLDP00000022031.1"/>
    </source>
</evidence>
<dbReference type="PRINTS" id="PR01407">
    <property type="entry name" value="BUTYPHLNCDUF"/>
</dbReference>
<dbReference type="Ensembl" id="ENSSLDT00000022751.1">
    <property type="protein sequence ID" value="ENSSLDP00000022031.1"/>
    <property type="gene ID" value="ENSSLDG00000017186.1"/>
</dbReference>
<dbReference type="Proteomes" id="UP000261360">
    <property type="component" value="Unplaced"/>
</dbReference>
<name>A0A3B4Y1X0_SERLL</name>
<dbReference type="Gene3D" id="2.60.120.920">
    <property type="match status" value="2"/>
</dbReference>